<keyword evidence="3" id="KW-1185">Reference proteome</keyword>
<sequence>MRGTPRFVRNGGVLAIYTGNILIVLEAKRSDIQYPEPNKPSSSFDPAIDNFLKDFGYGNQGRGYADY</sequence>
<dbReference type="Pfam" id="PF15918">
    <property type="entry name" value="DUF4744"/>
    <property type="match status" value="1"/>
</dbReference>
<evidence type="ECO:0000313" key="2">
    <source>
        <dbReference type="EMBL" id="EDW28502.1"/>
    </source>
</evidence>
<evidence type="ECO:0000313" key="3">
    <source>
        <dbReference type="Proteomes" id="UP000008744"/>
    </source>
</evidence>
<reference evidence="2 3" key="1">
    <citation type="journal article" date="2007" name="Nature">
        <title>Evolution of genes and genomes on the Drosophila phylogeny.</title>
        <authorList>
            <consortium name="Drosophila 12 Genomes Consortium"/>
            <person name="Clark A.G."/>
            <person name="Eisen M.B."/>
            <person name="Smith D.R."/>
            <person name="Bergman C.M."/>
            <person name="Oliver B."/>
            <person name="Markow T.A."/>
            <person name="Kaufman T.C."/>
            <person name="Kellis M."/>
            <person name="Gelbart W."/>
            <person name="Iyer V.N."/>
            <person name="Pollard D.A."/>
            <person name="Sackton T.B."/>
            <person name="Larracuente A.M."/>
            <person name="Singh N.D."/>
            <person name="Abad J.P."/>
            <person name="Abt D.N."/>
            <person name="Adryan B."/>
            <person name="Aguade M."/>
            <person name="Akashi H."/>
            <person name="Anderson W.W."/>
            <person name="Aquadro C.F."/>
            <person name="Ardell D.H."/>
            <person name="Arguello R."/>
            <person name="Artieri C.G."/>
            <person name="Barbash D.A."/>
            <person name="Barker D."/>
            <person name="Barsanti P."/>
            <person name="Batterham P."/>
            <person name="Batzoglou S."/>
            <person name="Begun D."/>
            <person name="Bhutkar A."/>
            <person name="Blanco E."/>
            <person name="Bosak S.A."/>
            <person name="Bradley R.K."/>
            <person name="Brand A.D."/>
            <person name="Brent M.R."/>
            <person name="Brooks A.N."/>
            <person name="Brown R.H."/>
            <person name="Butlin R.K."/>
            <person name="Caggese C."/>
            <person name="Calvi B.R."/>
            <person name="Bernardo de Carvalho A."/>
            <person name="Caspi A."/>
            <person name="Castrezana S."/>
            <person name="Celniker S.E."/>
            <person name="Chang J.L."/>
            <person name="Chapple C."/>
            <person name="Chatterji S."/>
            <person name="Chinwalla A."/>
            <person name="Civetta A."/>
            <person name="Clifton S.W."/>
            <person name="Comeron J.M."/>
            <person name="Costello J.C."/>
            <person name="Coyne J.A."/>
            <person name="Daub J."/>
            <person name="David R.G."/>
            <person name="Delcher A.L."/>
            <person name="Delehaunty K."/>
            <person name="Do C.B."/>
            <person name="Ebling H."/>
            <person name="Edwards K."/>
            <person name="Eickbush T."/>
            <person name="Evans J.D."/>
            <person name="Filipski A."/>
            <person name="Findeiss S."/>
            <person name="Freyhult E."/>
            <person name="Fulton L."/>
            <person name="Fulton R."/>
            <person name="Garcia A.C."/>
            <person name="Gardiner A."/>
            <person name="Garfield D.A."/>
            <person name="Garvin B.E."/>
            <person name="Gibson G."/>
            <person name="Gilbert D."/>
            <person name="Gnerre S."/>
            <person name="Godfrey J."/>
            <person name="Good R."/>
            <person name="Gotea V."/>
            <person name="Gravely B."/>
            <person name="Greenberg A.J."/>
            <person name="Griffiths-Jones S."/>
            <person name="Gross S."/>
            <person name="Guigo R."/>
            <person name="Gustafson E.A."/>
            <person name="Haerty W."/>
            <person name="Hahn M.W."/>
            <person name="Halligan D.L."/>
            <person name="Halpern A.L."/>
            <person name="Halter G.M."/>
            <person name="Han M.V."/>
            <person name="Heger A."/>
            <person name="Hillier L."/>
            <person name="Hinrichs A.S."/>
            <person name="Holmes I."/>
            <person name="Hoskins R.A."/>
            <person name="Hubisz M.J."/>
            <person name="Hultmark D."/>
            <person name="Huntley M.A."/>
            <person name="Jaffe D.B."/>
            <person name="Jagadeeshan S."/>
            <person name="Jeck W.R."/>
            <person name="Johnson J."/>
            <person name="Jones C.D."/>
            <person name="Jordan W.C."/>
            <person name="Karpen G.H."/>
            <person name="Kataoka E."/>
            <person name="Keightley P.D."/>
            <person name="Kheradpour P."/>
            <person name="Kirkness E.F."/>
            <person name="Koerich L.B."/>
            <person name="Kristiansen K."/>
            <person name="Kudrna D."/>
            <person name="Kulathinal R.J."/>
            <person name="Kumar S."/>
            <person name="Kwok R."/>
            <person name="Lander E."/>
            <person name="Langley C.H."/>
            <person name="Lapoint R."/>
            <person name="Lazzaro B.P."/>
            <person name="Lee S.J."/>
            <person name="Levesque L."/>
            <person name="Li R."/>
            <person name="Lin C.F."/>
            <person name="Lin M.F."/>
            <person name="Lindblad-Toh K."/>
            <person name="Llopart A."/>
            <person name="Long M."/>
            <person name="Low L."/>
            <person name="Lozovsky E."/>
            <person name="Lu J."/>
            <person name="Luo M."/>
            <person name="Machado C.A."/>
            <person name="Makalowski W."/>
            <person name="Marzo M."/>
            <person name="Matsuda M."/>
            <person name="Matzkin L."/>
            <person name="McAllister B."/>
            <person name="McBride C.S."/>
            <person name="McKernan B."/>
            <person name="McKernan K."/>
            <person name="Mendez-Lago M."/>
            <person name="Minx P."/>
            <person name="Mollenhauer M.U."/>
            <person name="Montooth K."/>
            <person name="Mount S.M."/>
            <person name="Mu X."/>
            <person name="Myers E."/>
            <person name="Negre B."/>
            <person name="Newfeld S."/>
            <person name="Nielsen R."/>
            <person name="Noor M.A."/>
            <person name="O'Grady P."/>
            <person name="Pachter L."/>
            <person name="Papaceit M."/>
            <person name="Parisi M.J."/>
            <person name="Parisi M."/>
            <person name="Parts L."/>
            <person name="Pedersen J.S."/>
            <person name="Pesole G."/>
            <person name="Phillippy A.M."/>
            <person name="Ponting C.P."/>
            <person name="Pop M."/>
            <person name="Porcelli D."/>
            <person name="Powell J.R."/>
            <person name="Prohaska S."/>
            <person name="Pruitt K."/>
            <person name="Puig M."/>
            <person name="Quesneville H."/>
            <person name="Ram K.R."/>
            <person name="Rand D."/>
            <person name="Rasmussen M.D."/>
            <person name="Reed L.K."/>
            <person name="Reenan R."/>
            <person name="Reily A."/>
            <person name="Remington K.A."/>
            <person name="Rieger T.T."/>
            <person name="Ritchie M.G."/>
            <person name="Robin C."/>
            <person name="Rogers Y.H."/>
            <person name="Rohde C."/>
            <person name="Rozas J."/>
            <person name="Rubenfield M.J."/>
            <person name="Ruiz A."/>
            <person name="Russo S."/>
            <person name="Salzberg S.L."/>
            <person name="Sanchez-Gracia A."/>
            <person name="Saranga D.J."/>
            <person name="Sato H."/>
            <person name="Schaeffer S.W."/>
            <person name="Schatz M.C."/>
            <person name="Schlenke T."/>
            <person name="Schwartz R."/>
            <person name="Segarra C."/>
            <person name="Singh R.S."/>
            <person name="Sirot L."/>
            <person name="Sirota M."/>
            <person name="Sisneros N.B."/>
            <person name="Smith C.D."/>
            <person name="Smith T.F."/>
            <person name="Spieth J."/>
            <person name="Stage D.E."/>
            <person name="Stark A."/>
            <person name="Stephan W."/>
            <person name="Strausberg R.L."/>
            <person name="Strempel S."/>
            <person name="Sturgill D."/>
            <person name="Sutton G."/>
            <person name="Sutton G.G."/>
            <person name="Tao W."/>
            <person name="Teichmann S."/>
            <person name="Tobari Y.N."/>
            <person name="Tomimura Y."/>
            <person name="Tsolas J.M."/>
            <person name="Valente V.L."/>
            <person name="Venter E."/>
            <person name="Venter J.C."/>
            <person name="Vicario S."/>
            <person name="Vieira F.G."/>
            <person name="Vilella A.J."/>
            <person name="Villasante A."/>
            <person name="Walenz B."/>
            <person name="Wang J."/>
            <person name="Wasserman M."/>
            <person name="Watts T."/>
            <person name="Wilson D."/>
            <person name="Wilson R.K."/>
            <person name="Wing R.A."/>
            <person name="Wolfner M.F."/>
            <person name="Wong A."/>
            <person name="Wong G.K."/>
            <person name="Wu C.I."/>
            <person name="Wu G."/>
            <person name="Yamamoto D."/>
            <person name="Yang H.P."/>
            <person name="Yang S.P."/>
            <person name="Yorke J.A."/>
            <person name="Yoshida K."/>
            <person name="Zdobnov E."/>
            <person name="Zhang P."/>
            <person name="Zhang Y."/>
            <person name="Zimin A.V."/>
            <person name="Baldwin J."/>
            <person name="Abdouelleil A."/>
            <person name="Abdulkadir J."/>
            <person name="Abebe A."/>
            <person name="Abera B."/>
            <person name="Abreu J."/>
            <person name="Acer S.C."/>
            <person name="Aftuck L."/>
            <person name="Alexander A."/>
            <person name="An P."/>
            <person name="Anderson E."/>
            <person name="Anderson S."/>
            <person name="Arachi H."/>
            <person name="Azer M."/>
            <person name="Bachantsang P."/>
            <person name="Barry A."/>
            <person name="Bayul T."/>
            <person name="Berlin A."/>
            <person name="Bessette D."/>
            <person name="Bloom T."/>
            <person name="Blye J."/>
            <person name="Boguslavskiy L."/>
            <person name="Bonnet C."/>
            <person name="Boukhgalter B."/>
            <person name="Bourzgui I."/>
            <person name="Brown A."/>
            <person name="Cahill P."/>
            <person name="Channer S."/>
            <person name="Cheshatsang Y."/>
            <person name="Chuda L."/>
            <person name="Citroen M."/>
            <person name="Collymore A."/>
            <person name="Cooke P."/>
            <person name="Costello M."/>
            <person name="D'Aco K."/>
            <person name="Daza R."/>
            <person name="De Haan G."/>
            <person name="DeGray S."/>
            <person name="DeMaso C."/>
            <person name="Dhargay N."/>
            <person name="Dooley K."/>
            <person name="Dooley E."/>
            <person name="Doricent M."/>
            <person name="Dorje P."/>
            <person name="Dorjee K."/>
            <person name="Dupes A."/>
            <person name="Elong R."/>
            <person name="Falk J."/>
            <person name="Farina A."/>
            <person name="Faro S."/>
            <person name="Ferguson D."/>
            <person name="Fisher S."/>
            <person name="Foley C.D."/>
            <person name="Franke A."/>
            <person name="Friedrich D."/>
            <person name="Gadbois L."/>
            <person name="Gearin G."/>
            <person name="Gearin C.R."/>
            <person name="Giannoukos G."/>
            <person name="Goode T."/>
            <person name="Graham J."/>
            <person name="Grandbois E."/>
            <person name="Grewal S."/>
            <person name="Gyaltsen K."/>
            <person name="Hafez N."/>
            <person name="Hagos B."/>
            <person name="Hall J."/>
            <person name="Henson C."/>
            <person name="Hollinger A."/>
            <person name="Honan T."/>
            <person name="Huard M.D."/>
            <person name="Hughes L."/>
            <person name="Hurhula B."/>
            <person name="Husby M.E."/>
            <person name="Kamat A."/>
            <person name="Kanga B."/>
            <person name="Kashin S."/>
            <person name="Khazanovich D."/>
            <person name="Kisner P."/>
            <person name="Lance K."/>
            <person name="Lara M."/>
            <person name="Lee W."/>
            <person name="Lennon N."/>
            <person name="Letendre F."/>
            <person name="LeVine R."/>
            <person name="Lipovsky A."/>
            <person name="Liu X."/>
            <person name="Liu J."/>
            <person name="Liu S."/>
            <person name="Lokyitsang T."/>
            <person name="Lokyitsang Y."/>
            <person name="Lubonja R."/>
            <person name="Lui A."/>
            <person name="MacDonald P."/>
            <person name="Magnisalis V."/>
            <person name="Maru K."/>
            <person name="Matthews C."/>
            <person name="McCusker W."/>
            <person name="McDonough S."/>
            <person name="Mehta T."/>
            <person name="Meldrim J."/>
            <person name="Meneus L."/>
            <person name="Mihai O."/>
            <person name="Mihalev A."/>
            <person name="Mihova T."/>
            <person name="Mittelman R."/>
            <person name="Mlenga V."/>
            <person name="Montmayeur A."/>
            <person name="Mulrain L."/>
            <person name="Navidi A."/>
            <person name="Naylor J."/>
            <person name="Negash T."/>
            <person name="Nguyen T."/>
            <person name="Nguyen N."/>
            <person name="Nicol R."/>
            <person name="Norbu C."/>
            <person name="Norbu N."/>
            <person name="Novod N."/>
            <person name="O'Neill B."/>
            <person name="Osman S."/>
            <person name="Markiewicz E."/>
            <person name="Oyono O.L."/>
            <person name="Patti C."/>
            <person name="Phunkhang P."/>
            <person name="Pierre F."/>
            <person name="Priest M."/>
            <person name="Raghuraman S."/>
            <person name="Rege F."/>
            <person name="Reyes R."/>
            <person name="Rise C."/>
            <person name="Rogov P."/>
            <person name="Ross K."/>
            <person name="Ryan E."/>
            <person name="Settipalli S."/>
            <person name="Shea T."/>
            <person name="Sherpa N."/>
            <person name="Shi L."/>
            <person name="Shih D."/>
            <person name="Sparrow T."/>
            <person name="Spaulding J."/>
            <person name="Stalker J."/>
            <person name="Stange-Thomann N."/>
            <person name="Stavropoulos S."/>
            <person name="Stone C."/>
            <person name="Strader C."/>
            <person name="Tesfaye S."/>
            <person name="Thomson T."/>
            <person name="Thoulutsang Y."/>
            <person name="Thoulutsang D."/>
            <person name="Topham K."/>
            <person name="Topping I."/>
            <person name="Tsamla T."/>
            <person name="Vassiliev H."/>
            <person name="Vo A."/>
            <person name="Wangchuk T."/>
            <person name="Wangdi T."/>
            <person name="Weiand M."/>
            <person name="Wilkinson J."/>
            <person name="Wilson A."/>
            <person name="Yadav S."/>
            <person name="Young G."/>
            <person name="Yu Q."/>
            <person name="Zembek L."/>
            <person name="Zhong D."/>
            <person name="Zimmer A."/>
            <person name="Zwirko Z."/>
            <person name="Jaffe D.B."/>
            <person name="Alvarez P."/>
            <person name="Brockman W."/>
            <person name="Butler J."/>
            <person name="Chin C."/>
            <person name="Gnerre S."/>
            <person name="Grabherr M."/>
            <person name="Kleber M."/>
            <person name="Mauceli E."/>
            <person name="MacCallum I."/>
        </authorList>
    </citation>
    <scope>NUCLEOTIDE SEQUENCE [LARGE SCALE GENOMIC DNA]</scope>
    <source>
        <strain evidence="3">MSH-3 / Tucson 14011-0111.49</strain>
    </source>
</reference>
<proteinExistence type="predicted"/>
<feature type="domain" description="DUF4744" evidence="1">
    <location>
        <begin position="27"/>
        <end position="67"/>
    </location>
</feature>
<accession>B4G822</accession>
<dbReference type="Proteomes" id="UP000008744">
    <property type="component" value="Unassembled WGS sequence"/>
</dbReference>
<dbReference type="HOGENOM" id="CLU_2815153_0_0_1"/>
<gene>
    <name evidence="2" type="primary">Dper\GL19221</name>
    <name evidence="2" type="ORF">Dper_GL19221</name>
</gene>
<dbReference type="InterPro" id="IPR031806">
    <property type="entry name" value="DUF4744"/>
</dbReference>
<protein>
    <submittedName>
        <fullName evidence="2">GL19221</fullName>
    </submittedName>
</protein>
<organism evidence="3">
    <name type="scientific">Drosophila persimilis</name>
    <name type="common">Fruit fly</name>
    <dbReference type="NCBI Taxonomy" id="7234"/>
    <lineage>
        <taxon>Eukaryota</taxon>
        <taxon>Metazoa</taxon>
        <taxon>Ecdysozoa</taxon>
        <taxon>Arthropoda</taxon>
        <taxon>Hexapoda</taxon>
        <taxon>Insecta</taxon>
        <taxon>Pterygota</taxon>
        <taxon>Neoptera</taxon>
        <taxon>Endopterygota</taxon>
        <taxon>Diptera</taxon>
        <taxon>Brachycera</taxon>
        <taxon>Muscomorpha</taxon>
        <taxon>Ephydroidea</taxon>
        <taxon>Drosophilidae</taxon>
        <taxon>Drosophila</taxon>
        <taxon>Sophophora</taxon>
    </lineage>
</organism>
<name>B4G822_DROPE</name>
<dbReference type="EMBL" id="CH479180">
    <property type="protein sequence ID" value="EDW28502.1"/>
    <property type="molecule type" value="Genomic_DNA"/>
</dbReference>
<dbReference type="STRING" id="7234.B4G822"/>
<dbReference type="AlphaFoldDB" id="B4G822"/>
<evidence type="ECO:0000259" key="1">
    <source>
        <dbReference type="Pfam" id="PF15918"/>
    </source>
</evidence>
<dbReference type="PhylomeDB" id="B4G822"/>